<dbReference type="EMBL" id="BSUM01000001">
    <property type="protein sequence ID" value="GMA30188.1"/>
    <property type="molecule type" value="Genomic_DNA"/>
</dbReference>
<evidence type="ECO:0000256" key="1">
    <source>
        <dbReference type="SAM" id="MobiDB-lite"/>
    </source>
</evidence>
<evidence type="ECO:0000313" key="4">
    <source>
        <dbReference type="Proteomes" id="UP001157161"/>
    </source>
</evidence>
<feature type="transmembrane region" description="Helical" evidence="2">
    <location>
        <begin position="71"/>
        <end position="91"/>
    </location>
</feature>
<accession>A0AA37UN63</accession>
<dbReference type="Proteomes" id="UP001157161">
    <property type="component" value="Unassembled WGS sequence"/>
</dbReference>
<gene>
    <name evidence="3" type="ORF">GCM10025875_01800</name>
</gene>
<dbReference type="RefSeq" id="WP_284248687.1">
    <property type="nucleotide sequence ID" value="NZ_BSUM01000001.1"/>
</dbReference>
<dbReference type="AlphaFoldDB" id="A0AA37UN63"/>
<sequence length="403" mass="41921">MGRRPDDEFSDPSAVDDDVAAAGMHRWRGGPLDHGDEDATAGDDAWDDSDTGAGDAADSVEPRPHRRRRPVLTTLTAVAVLAVVTAGVLLAQERERRTPEASVERYAQLVADGEYEAASAIVPVLGSWEGPAVSSAPREVVPELVSDEASANGDFTLVEVTREDETIPPVGETVEVTVRSETDGRPTSSVLRVERRPDSSPGLPSWRVLDSLAVPLVVRVPNKGLVEVTVDSVPVTGTAPEDGDAATMVYPGVHTVAFDGGEYLLAQDVERRVAPAGSSVDPQTWSVIASLDVIPGEAAVGAALADATSFVDACIAGEPADPPCPDPVAAGTAWADLPRYDTTWTQIGSSVFTDGSAPVVVLQLLGSITSPGVTGPPPAVVQLGATVRLGNEPPTVEITPIED</sequence>
<name>A0AA37UN63_9MICO</name>
<comment type="caution">
    <text evidence="3">The sequence shown here is derived from an EMBL/GenBank/DDBJ whole genome shotgun (WGS) entry which is preliminary data.</text>
</comment>
<reference evidence="3" key="2">
    <citation type="submission" date="2023-02" db="EMBL/GenBank/DDBJ databases">
        <authorList>
            <person name="Sun Q."/>
            <person name="Mori K."/>
        </authorList>
    </citation>
    <scope>NUCLEOTIDE SEQUENCE</scope>
    <source>
        <strain evidence="3">NBRC 112290</strain>
    </source>
</reference>
<keyword evidence="2" id="KW-0812">Transmembrane</keyword>
<feature type="compositionally biased region" description="Acidic residues" evidence="1">
    <location>
        <begin position="8"/>
        <end position="19"/>
    </location>
</feature>
<keyword evidence="2" id="KW-1133">Transmembrane helix</keyword>
<organism evidence="3 4">
    <name type="scientific">Litorihabitans aurantiacus</name>
    <dbReference type="NCBI Taxonomy" id="1930061"/>
    <lineage>
        <taxon>Bacteria</taxon>
        <taxon>Bacillati</taxon>
        <taxon>Actinomycetota</taxon>
        <taxon>Actinomycetes</taxon>
        <taxon>Micrococcales</taxon>
        <taxon>Beutenbergiaceae</taxon>
        <taxon>Litorihabitans</taxon>
    </lineage>
</organism>
<reference evidence="3" key="1">
    <citation type="journal article" date="2014" name="Int. J. Syst. Evol. Microbiol.">
        <title>Complete genome sequence of Corynebacterium casei LMG S-19264T (=DSM 44701T), isolated from a smear-ripened cheese.</title>
        <authorList>
            <consortium name="US DOE Joint Genome Institute (JGI-PGF)"/>
            <person name="Walter F."/>
            <person name="Albersmeier A."/>
            <person name="Kalinowski J."/>
            <person name="Ruckert C."/>
        </authorList>
    </citation>
    <scope>NUCLEOTIDE SEQUENCE</scope>
    <source>
        <strain evidence="3">NBRC 112290</strain>
    </source>
</reference>
<feature type="region of interest" description="Disordered" evidence="1">
    <location>
        <begin position="1"/>
        <end position="69"/>
    </location>
</feature>
<keyword evidence="4" id="KW-1185">Reference proteome</keyword>
<evidence type="ECO:0000256" key="2">
    <source>
        <dbReference type="SAM" id="Phobius"/>
    </source>
</evidence>
<proteinExistence type="predicted"/>
<protein>
    <submittedName>
        <fullName evidence="3">Uncharacterized protein</fullName>
    </submittedName>
</protein>
<feature type="compositionally biased region" description="Acidic residues" evidence="1">
    <location>
        <begin position="35"/>
        <end position="50"/>
    </location>
</feature>
<evidence type="ECO:0000313" key="3">
    <source>
        <dbReference type="EMBL" id="GMA30188.1"/>
    </source>
</evidence>
<keyword evidence="2" id="KW-0472">Membrane</keyword>